<feature type="transmembrane region" description="Helical" evidence="5">
    <location>
        <begin position="183"/>
        <end position="201"/>
    </location>
</feature>
<evidence type="ECO:0000256" key="4">
    <source>
        <dbReference type="ARBA" id="ARBA00023136"/>
    </source>
</evidence>
<feature type="transmembrane region" description="Helical" evidence="5">
    <location>
        <begin position="207"/>
        <end position="223"/>
    </location>
</feature>
<keyword evidence="4 5" id="KW-0472">Membrane</keyword>
<organism evidence="7 8">
    <name type="scientific">Photobacterium angustum</name>
    <dbReference type="NCBI Taxonomy" id="661"/>
    <lineage>
        <taxon>Bacteria</taxon>
        <taxon>Pseudomonadati</taxon>
        <taxon>Pseudomonadota</taxon>
        <taxon>Gammaproteobacteria</taxon>
        <taxon>Vibrionales</taxon>
        <taxon>Vibrionaceae</taxon>
        <taxon>Photobacterium</taxon>
    </lineage>
</organism>
<evidence type="ECO:0000313" key="7">
    <source>
        <dbReference type="EMBL" id="PQJ68139.1"/>
    </source>
</evidence>
<evidence type="ECO:0000259" key="6">
    <source>
        <dbReference type="Pfam" id="PF04932"/>
    </source>
</evidence>
<dbReference type="GO" id="GO:0016020">
    <property type="term" value="C:membrane"/>
    <property type="evidence" value="ECO:0007669"/>
    <property type="project" value="UniProtKB-SubCell"/>
</dbReference>
<evidence type="ECO:0000256" key="5">
    <source>
        <dbReference type="SAM" id="Phobius"/>
    </source>
</evidence>
<evidence type="ECO:0000256" key="3">
    <source>
        <dbReference type="ARBA" id="ARBA00022989"/>
    </source>
</evidence>
<feature type="transmembrane region" description="Helical" evidence="5">
    <location>
        <begin position="111"/>
        <end position="132"/>
    </location>
</feature>
<feature type="transmembrane region" description="Helical" evidence="5">
    <location>
        <begin position="12"/>
        <end position="30"/>
    </location>
</feature>
<feature type="transmembrane region" description="Helical" evidence="5">
    <location>
        <begin position="60"/>
        <end position="81"/>
    </location>
</feature>
<comment type="caution">
    <text evidence="7">The sequence shown here is derived from an EMBL/GenBank/DDBJ whole genome shotgun (WGS) entry which is preliminary data.</text>
</comment>
<proteinExistence type="predicted"/>
<dbReference type="RefSeq" id="WP_105061140.1">
    <property type="nucleotide sequence ID" value="NZ_MSCJ01000001.1"/>
</dbReference>
<feature type="transmembrane region" description="Helical" evidence="5">
    <location>
        <begin position="342"/>
        <end position="361"/>
    </location>
</feature>
<feature type="domain" description="O-antigen ligase-related" evidence="6">
    <location>
        <begin position="191"/>
        <end position="348"/>
    </location>
</feature>
<feature type="transmembrane region" description="Helical" evidence="5">
    <location>
        <begin position="373"/>
        <end position="395"/>
    </location>
</feature>
<keyword evidence="3 5" id="KW-1133">Transmembrane helix</keyword>
<reference evidence="7 8" key="1">
    <citation type="submission" date="2016-12" db="EMBL/GenBank/DDBJ databases">
        <title>Diversity of luminous bacteria.</title>
        <authorList>
            <person name="Yoshizawa S."/>
            <person name="Kogure K."/>
        </authorList>
    </citation>
    <scope>NUCLEOTIDE SEQUENCE [LARGE SCALE GENOMIC DNA]</scope>
    <source>
        <strain evidence="7 8">LC1-200</strain>
    </source>
</reference>
<evidence type="ECO:0000256" key="1">
    <source>
        <dbReference type="ARBA" id="ARBA00004141"/>
    </source>
</evidence>
<comment type="subcellular location">
    <subcellularLocation>
        <location evidence="1">Membrane</location>
        <topology evidence="1">Multi-pass membrane protein</topology>
    </subcellularLocation>
</comment>
<dbReference type="OrthoDB" id="8576060at2"/>
<keyword evidence="2 5" id="KW-0812">Transmembrane</keyword>
<dbReference type="InterPro" id="IPR007016">
    <property type="entry name" value="O-antigen_ligase-rel_domated"/>
</dbReference>
<dbReference type="Pfam" id="PF04932">
    <property type="entry name" value="Wzy_C"/>
    <property type="match status" value="1"/>
</dbReference>
<dbReference type="Proteomes" id="UP000238730">
    <property type="component" value="Unassembled WGS sequence"/>
</dbReference>
<keyword evidence="7" id="KW-0436">Ligase</keyword>
<feature type="transmembrane region" description="Helical" evidence="5">
    <location>
        <begin position="88"/>
        <end position="105"/>
    </location>
</feature>
<evidence type="ECO:0000256" key="2">
    <source>
        <dbReference type="ARBA" id="ARBA00022692"/>
    </source>
</evidence>
<evidence type="ECO:0000313" key="8">
    <source>
        <dbReference type="Proteomes" id="UP000238730"/>
    </source>
</evidence>
<sequence length="423" mass="47296">MPISSFFNREIIISLLVASFPVLCLAYGSGYNLPPILLLVAALSFCRQFNKVNYTTQVKWVLGSFSIYFLTYLASTLYYGGSFAEIDMPNRIVLVLPIFLLLLLYPPKVDFLTSGFIIGSIIACIVAMIHIYDFNTGRAFSDSLESIHPSLKGYMPIQSGNMAMTLGLISLTISIHFLGKKSWWKFIFTLIAAFLGIYASFLSGSRGGWIFLPVAIVYLAFSNRQLITKKIALVSILVLGTAIFSMDQNKEITSRLDAATYQVIQYQKGHDENSSLGVRFELWKSAIYTTEQHPIFGSGYQGREVLREKWAHDGLVNAQVIKEYLHSHSHNQFLEDLSVRGVIGLTALLAIFIIPLGIFITNHRIANSPQQKMINQCGAISVIMMIGYCLSQAMFRHNSGIIFYSLITVILLAPSISMREKQS</sequence>
<name>A0A2S7W1C0_PHOAN</name>
<accession>A0A2S7W1C0</accession>
<dbReference type="InterPro" id="IPR051533">
    <property type="entry name" value="WaaL-like"/>
</dbReference>
<gene>
    <name evidence="7" type="ORF">BTO08_12550</name>
</gene>
<dbReference type="PANTHER" id="PTHR37422:SF17">
    <property type="entry name" value="O-ANTIGEN LIGASE"/>
    <property type="match status" value="1"/>
</dbReference>
<dbReference type="PANTHER" id="PTHR37422">
    <property type="entry name" value="TEICHURONIC ACID BIOSYNTHESIS PROTEIN TUAE"/>
    <property type="match status" value="1"/>
</dbReference>
<feature type="transmembrane region" description="Helical" evidence="5">
    <location>
        <begin position="401"/>
        <end position="418"/>
    </location>
</feature>
<dbReference type="EMBL" id="MSCJ01000001">
    <property type="protein sequence ID" value="PQJ68139.1"/>
    <property type="molecule type" value="Genomic_DNA"/>
</dbReference>
<feature type="transmembrane region" description="Helical" evidence="5">
    <location>
        <begin position="230"/>
        <end position="246"/>
    </location>
</feature>
<dbReference type="AlphaFoldDB" id="A0A2S7W1C0"/>
<protein>
    <submittedName>
        <fullName evidence="7">Ligase</fullName>
    </submittedName>
</protein>
<dbReference type="GO" id="GO:0016874">
    <property type="term" value="F:ligase activity"/>
    <property type="evidence" value="ECO:0007669"/>
    <property type="project" value="UniProtKB-KW"/>
</dbReference>